<name>A0A1F8CIJ3_9BACT</name>
<gene>
    <name evidence="1" type="ORF">A2210_02955</name>
</gene>
<organism evidence="1 2">
    <name type="scientific">Candidatus Woesebacteria bacterium RIFOXYA1_FULL_40_18</name>
    <dbReference type="NCBI Taxonomy" id="1802532"/>
    <lineage>
        <taxon>Bacteria</taxon>
        <taxon>Candidatus Woeseibacteriota</taxon>
    </lineage>
</organism>
<sequence>MWYNGDINTNFSLQELISILLKRGGRIDKYYLQEWNRNKHATVYLKGWFGGKNIREALLKALA</sequence>
<dbReference type="EMBL" id="MGHS01000049">
    <property type="protein sequence ID" value="OGM75669.1"/>
    <property type="molecule type" value="Genomic_DNA"/>
</dbReference>
<proteinExistence type="predicted"/>
<dbReference type="AlphaFoldDB" id="A0A1F8CIJ3"/>
<protein>
    <submittedName>
        <fullName evidence="1">Uncharacterized protein</fullName>
    </submittedName>
</protein>
<evidence type="ECO:0000313" key="1">
    <source>
        <dbReference type="EMBL" id="OGM75669.1"/>
    </source>
</evidence>
<accession>A0A1F8CIJ3</accession>
<comment type="caution">
    <text evidence="1">The sequence shown here is derived from an EMBL/GenBank/DDBJ whole genome shotgun (WGS) entry which is preliminary data.</text>
</comment>
<reference evidence="1 2" key="1">
    <citation type="journal article" date="2016" name="Nat. Commun.">
        <title>Thousands of microbial genomes shed light on interconnected biogeochemical processes in an aquifer system.</title>
        <authorList>
            <person name="Anantharaman K."/>
            <person name="Brown C.T."/>
            <person name="Hug L.A."/>
            <person name="Sharon I."/>
            <person name="Castelle C.J."/>
            <person name="Probst A.J."/>
            <person name="Thomas B.C."/>
            <person name="Singh A."/>
            <person name="Wilkins M.J."/>
            <person name="Karaoz U."/>
            <person name="Brodie E.L."/>
            <person name="Williams K.H."/>
            <person name="Hubbard S.S."/>
            <person name="Banfield J.F."/>
        </authorList>
    </citation>
    <scope>NUCLEOTIDE SEQUENCE [LARGE SCALE GENOMIC DNA]</scope>
</reference>
<evidence type="ECO:0000313" key="2">
    <source>
        <dbReference type="Proteomes" id="UP000177855"/>
    </source>
</evidence>
<dbReference type="Proteomes" id="UP000177855">
    <property type="component" value="Unassembled WGS sequence"/>
</dbReference>
<dbReference type="STRING" id="1802532.A2210_02955"/>